<sequence>MRCVWVTIRWCLGVKFSMLPDVLQLKLMLMLTLTLTLMLMLTAILVSGPSVYDMGENHAQVPKWSNKANWHDRGCFATLRGGNSH</sequence>
<organism evidence="2">
    <name type="scientific">Candidatus Kentrum sp. LFY</name>
    <dbReference type="NCBI Taxonomy" id="2126342"/>
    <lineage>
        <taxon>Bacteria</taxon>
        <taxon>Pseudomonadati</taxon>
        <taxon>Pseudomonadota</taxon>
        <taxon>Gammaproteobacteria</taxon>
        <taxon>Candidatus Kentrum</taxon>
    </lineage>
</organism>
<dbReference type="EMBL" id="CAADFF010000002">
    <property type="protein sequence ID" value="VFJ86199.1"/>
    <property type="molecule type" value="Genomic_DNA"/>
</dbReference>
<keyword evidence="1" id="KW-1133">Transmembrane helix</keyword>
<evidence type="ECO:0000256" key="1">
    <source>
        <dbReference type="SAM" id="Phobius"/>
    </source>
</evidence>
<reference evidence="2" key="1">
    <citation type="submission" date="2019-02" db="EMBL/GenBank/DDBJ databases">
        <authorList>
            <person name="Gruber-Vodicka R. H."/>
            <person name="Seah K. B. B."/>
        </authorList>
    </citation>
    <scope>NUCLEOTIDE SEQUENCE</scope>
    <source>
        <strain evidence="2">BECK_M7</strain>
    </source>
</reference>
<name>A0A450U540_9GAMM</name>
<keyword evidence="1" id="KW-0472">Membrane</keyword>
<proteinExistence type="predicted"/>
<accession>A0A450U540</accession>
<keyword evidence="1" id="KW-0812">Transmembrane</keyword>
<dbReference type="AlphaFoldDB" id="A0A450U540"/>
<evidence type="ECO:0000313" key="2">
    <source>
        <dbReference type="EMBL" id="VFJ86199.1"/>
    </source>
</evidence>
<feature type="transmembrane region" description="Helical" evidence="1">
    <location>
        <begin position="27"/>
        <end position="46"/>
    </location>
</feature>
<gene>
    <name evidence="2" type="ORF">BECKLFY1418B_GA0070995_100227</name>
</gene>
<protein>
    <submittedName>
        <fullName evidence="2">Uncharacterized protein</fullName>
    </submittedName>
</protein>